<dbReference type="GO" id="GO:0071439">
    <property type="term" value="C:clathrin complex"/>
    <property type="evidence" value="ECO:0007669"/>
    <property type="project" value="TreeGrafter"/>
</dbReference>
<dbReference type="SUPFAM" id="SSF48371">
    <property type="entry name" value="ARM repeat"/>
    <property type="match status" value="1"/>
</dbReference>
<keyword evidence="3" id="KW-1185">Reference proteome</keyword>
<dbReference type="EMBL" id="CVQH01023228">
    <property type="protein sequence ID" value="CRK34835.1"/>
    <property type="molecule type" value="Genomic_DNA"/>
</dbReference>
<dbReference type="GO" id="GO:0006886">
    <property type="term" value="P:intracellular protein transport"/>
    <property type="evidence" value="ECO:0007669"/>
    <property type="project" value="UniProtKB-UniRule"/>
</dbReference>
<evidence type="ECO:0000313" key="3">
    <source>
        <dbReference type="Proteomes" id="UP000044602"/>
    </source>
</evidence>
<dbReference type="PANTHER" id="PTHR10292:SF1">
    <property type="entry name" value="CLATHRIN HEAVY CHAIN"/>
    <property type="match status" value="1"/>
</dbReference>
<dbReference type="Pfam" id="PF00637">
    <property type="entry name" value="Clathrin"/>
    <property type="match status" value="1"/>
</dbReference>
<protein>
    <submittedName>
        <fullName evidence="2">Uncharacterized protein</fullName>
    </submittedName>
</protein>
<dbReference type="InterPro" id="IPR011990">
    <property type="entry name" value="TPR-like_helical_dom_sf"/>
</dbReference>
<dbReference type="AlphaFoldDB" id="A0A0G4MLA8"/>
<evidence type="ECO:0000313" key="2">
    <source>
        <dbReference type="EMBL" id="CRK34835.1"/>
    </source>
</evidence>
<dbReference type="GO" id="GO:0006898">
    <property type="term" value="P:receptor-mediated endocytosis"/>
    <property type="evidence" value="ECO:0007669"/>
    <property type="project" value="TreeGrafter"/>
</dbReference>
<dbReference type="GO" id="GO:0030479">
    <property type="term" value="C:actin cortical patch"/>
    <property type="evidence" value="ECO:0007669"/>
    <property type="project" value="TreeGrafter"/>
</dbReference>
<proteinExistence type="predicted"/>
<sequence>KLEQVKFQTLQWLMGEVESRNRLKLLLPFLEQMLSAGMEQQAVYNALAKIYIDSNNNPEKFLKENDKYDSLSVGKYCEKRDPNLAYIAYSKGQNDLELVNITNENSMYPRTTFTAAP</sequence>
<name>A0A0G4MLA8_VERLO</name>
<feature type="repeat" description="CHCR" evidence="1">
    <location>
        <begin position="1"/>
        <end position="117"/>
    </location>
</feature>
<feature type="non-terminal residue" evidence="2">
    <location>
        <position position="1"/>
    </location>
</feature>
<dbReference type="PANTHER" id="PTHR10292">
    <property type="entry name" value="CLATHRIN HEAVY CHAIN RELATED"/>
    <property type="match status" value="1"/>
</dbReference>
<evidence type="ECO:0000256" key="1">
    <source>
        <dbReference type="PROSITE-ProRule" id="PRU01006"/>
    </source>
</evidence>
<dbReference type="STRING" id="100787.A0A0G4MLA8"/>
<dbReference type="Proteomes" id="UP000044602">
    <property type="component" value="Unassembled WGS sequence"/>
</dbReference>
<gene>
    <name evidence="2" type="ORF">BN1708_016361</name>
</gene>
<dbReference type="InterPro" id="IPR055358">
    <property type="entry name" value="CHCR"/>
</dbReference>
<dbReference type="Gene3D" id="1.25.40.10">
    <property type="entry name" value="Tetratricopeptide repeat domain"/>
    <property type="match status" value="1"/>
</dbReference>
<organism evidence="2 3">
    <name type="scientific">Verticillium longisporum</name>
    <name type="common">Verticillium dahliae var. longisporum</name>
    <dbReference type="NCBI Taxonomy" id="100787"/>
    <lineage>
        <taxon>Eukaryota</taxon>
        <taxon>Fungi</taxon>
        <taxon>Dikarya</taxon>
        <taxon>Ascomycota</taxon>
        <taxon>Pezizomycotina</taxon>
        <taxon>Sordariomycetes</taxon>
        <taxon>Hypocreomycetidae</taxon>
        <taxon>Glomerellales</taxon>
        <taxon>Plectosphaerellaceae</taxon>
        <taxon>Verticillium</taxon>
    </lineage>
</organism>
<dbReference type="GO" id="GO:0005829">
    <property type="term" value="C:cytosol"/>
    <property type="evidence" value="ECO:0007669"/>
    <property type="project" value="GOC"/>
</dbReference>
<dbReference type="InterPro" id="IPR000547">
    <property type="entry name" value="Clathrin_H-chain/VPS_repeat"/>
</dbReference>
<dbReference type="GO" id="GO:0006895">
    <property type="term" value="P:Golgi to endosome transport"/>
    <property type="evidence" value="ECO:0007669"/>
    <property type="project" value="TreeGrafter"/>
</dbReference>
<dbReference type="InterPro" id="IPR016024">
    <property type="entry name" value="ARM-type_fold"/>
</dbReference>
<dbReference type="SMART" id="SM00299">
    <property type="entry name" value="CLH"/>
    <property type="match status" value="1"/>
</dbReference>
<dbReference type="GO" id="GO:0032051">
    <property type="term" value="F:clathrin light chain binding"/>
    <property type="evidence" value="ECO:0007669"/>
    <property type="project" value="TreeGrafter"/>
</dbReference>
<dbReference type="PROSITE" id="PS50236">
    <property type="entry name" value="CHCR"/>
    <property type="match status" value="1"/>
</dbReference>
<accession>A0A0G4MLA8</accession>
<reference evidence="2 3" key="1">
    <citation type="submission" date="2015-05" db="EMBL/GenBank/DDBJ databases">
        <authorList>
            <person name="Wang D.B."/>
            <person name="Wang M."/>
        </authorList>
    </citation>
    <scope>NUCLEOTIDE SEQUENCE [LARGE SCALE GENOMIC DNA]</scope>
    <source>
        <strain evidence="2">VL1</strain>
    </source>
</reference>